<keyword evidence="3" id="KW-1185">Reference proteome</keyword>
<name>A0ABV8HPY3_9ACTN</name>
<dbReference type="EMBL" id="JBHSBB010000014">
    <property type="protein sequence ID" value="MFC4033965.1"/>
    <property type="molecule type" value="Genomic_DNA"/>
</dbReference>
<sequence length="88" mass="9569">MSDPPDPGPPDLTALPRQDRLRAALRRRAAVGRAVGIVMERRHCSPALALDLLGSAARHRDIELHELCARLVGGFGERPGEGDTTRRP</sequence>
<accession>A0ABV8HPY3</accession>
<dbReference type="Pfam" id="PF03861">
    <property type="entry name" value="ANTAR"/>
    <property type="match status" value="1"/>
</dbReference>
<evidence type="ECO:0000259" key="1">
    <source>
        <dbReference type="PROSITE" id="PS50921"/>
    </source>
</evidence>
<organism evidence="2 3">
    <name type="scientific">Streptomyces polygonati</name>
    <dbReference type="NCBI Taxonomy" id="1617087"/>
    <lineage>
        <taxon>Bacteria</taxon>
        <taxon>Bacillati</taxon>
        <taxon>Actinomycetota</taxon>
        <taxon>Actinomycetes</taxon>
        <taxon>Kitasatosporales</taxon>
        <taxon>Streptomycetaceae</taxon>
        <taxon>Streptomyces</taxon>
    </lineage>
</organism>
<dbReference type="RefSeq" id="WP_386431322.1">
    <property type="nucleotide sequence ID" value="NZ_JBHSBB010000014.1"/>
</dbReference>
<dbReference type="PROSITE" id="PS50921">
    <property type="entry name" value="ANTAR"/>
    <property type="match status" value="1"/>
</dbReference>
<dbReference type="Gene3D" id="1.10.10.10">
    <property type="entry name" value="Winged helix-like DNA-binding domain superfamily/Winged helix DNA-binding domain"/>
    <property type="match status" value="1"/>
</dbReference>
<dbReference type="Proteomes" id="UP001595765">
    <property type="component" value="Unassembled WGS sequence"/>
</dbReference>
<reference evidence="3" key="1">
    <citation type="journal article" date="2019" name="Int. J. Syst. Evol. Microbiol.">
        <title>The Global Catalogue of Microorganisms (GCM) 10K type strain sequencing project: providing services to taxonomists for standard genome sequencing and annotation.</title>
        <authorList>
            <consortium name="The Broad Institute Genomics Platform"/>
            <consortium name="The Broad Institute Genome Sequencing Center for Infectious Disease"/>
            <person name="Wu L."/>
            <person name="Ma J."/>
        </authorList>
    </citation>
    <scope>NUCLEOTIDE SEQUENCE [LARGE SCALE GENOMIC DNA]</scope>
    <source>
        <strain evidence="3">CGMCC 4.7237</strain>
    </source>
</reference>
<dbReference type="InterPro" id="IPR005561">
    <property type="entry name" value="ANTAR"/>
</dbReference>
<dbReference type="InterPro" id="IPR036388">
    <property type="entry name" value="WH-like_DNA-bd_sf"/>
</dbReference>
<evidence type="ECO:0000313" key="2">
    <source>
        <dbReference type="EMBL" id="MFC4033965.1"/>
    </source>
</evidence>
<proteinExistence type="predicted"/>
<feature type="domain" description="ANTAR" evidence="1">
    <location>
        <begin position="11"/>
        <end position="72"/>
    </location>
</feature>
<protein>
    <submittedName>
        <fullName evidence="2">ANTAR domain-containing protein</fullName>
    </submittedName>
</protein>
<gene>
    <name evidence="2" type="ORF">ACFO3J_21130</name>
</gene>
<dbReference type="SMART" id="SM01012">
    <property type="entry name" value="ANTAR"/>
    <property type="match status" value="1"/>
</dbReference>
<evidence type="ECO:0000313" key="3">
    <source>
        <dbReference type="Proteomes" id="UP001595765"/>
    </source>
</evidence>
<comment type="caution">
    <text evidence="2">The sequence shown here is derived from an EMBL/GenBank/DDBJ whole genome shotgun (WGS) entry which is preliminary data.</text>
</comment>